<dbReference type="InterPro" id="IPR050194">
    <property type="entry name" value="Glycosyltransferase_grp1"/>
</dbReference>
<evidence type="ECO:0000313" key="4">
    <source>
        <dbReference type="EMBL" id="GHC02603.1"/>
    </source>
</evidence>
<feature type="domain" description="Glycosyltransferase subfamily 4-like N-terminal" evidence="3">
    <location>
        <begin position="62"/>
        <end position="238"/>
    </location>
</feature>
<evidence type="ECO:0000259" key="3">
    <source>
        <dbReference type="Pfam" id="PF13579"/>
    </source>
</evidence>
<evidence type="ECO:0000256" key="1">
    <source>
        <dbReference type="SAM" id="MobiDB-lite"/>
    </source>
</evidence>
<feature type="domain" description="Glycosyl transferase family 1" evidence="2">
    <location>
        <begin position="254"/>
        <end position="416"/>
    </location>
</feature>
<dbReference type="Pfam" id="PF00534">
    <property type="entry name" value="Glycos_transf_1"/>
    <property type="match status" value="1"/>
</dbReference>
<feature type="region of interest" description="Disordered" evidence="1">
    <location>
        <begin position="1"/>
        <end position="38"/>
    </location>
</feature>
<keyword evidence="5" id="KW-1185">Reference proteome</keyword>
<accession>A0A8J3GDL9</accession>
<dbReference type="SUPFAM" id="SSF53756">
    <property type="entry name" value="UDP-Glycosyltransferase/glycogen phosphorylase"/>
    <property type="match status" value="1"/>
</dbReference>
<dbReference type="InterPro" id="IPR028098">
    <property type="entry name" value="Glyco_trans_4-like_N"/>
</dbReference>
<gene>
    <name evidence="4" type="primary">redB</name>
    <name evidence="4" type="ORF">GCM10007047_18980</name>
</gene>
<comment type="caution">
    <text evidence="4">The sequence shown here is derived from an EMBL/GenBank/DDBJ whole genome shotgun (WGS) entry which is preliminary data.</text>
</comment>
<evidence type="ECO:0000313" key="5">
    <source>
        <dbReference type="Proteomes" id="UP000642829"/>
    </source>
</evidence>
<evidence type="ECO:0000259" key="2">
    <source>
        <dbReference type="Pfam" id="PF00534"/>
    </source>
</evidence>
<dbReference type="GO" id="GO:0016757">
    <property type="term" value="F:glycosyltransferase activity"/>
    <property type="evidence" value="ECO:0007669"/>
    <property type="project" value="InterPro"/>
</dbReference>
<dbReference type="PANTHER" id="PTHR45947:SF14">
    <property type="entry name" value="SLL1723 PROTEIN"/>
    <property type="match status" value="1"/>
</dbReference>
<dbReference type="Gene3D" id="3.40.50.2000">
    <property type="entry name" value="Glycogen Phosphorylase B"/>
    <property type="match status" value="2"/>
</dbReference>
<dbReference type="EMBL" id="BMXG01000010">
    <property type="protein sequence ID" value="GHC02603.1"/>
    <property type="molecule type" value="Genomic_DNA"/>
</dbReference>
<name>A0A8J3GDL9_9BACT</name>
<proteinExistence type="predicted"/>
<reference evidence="4" key="2">
    <citation type="submission" date="2020-09" db="EMBL/GenBank/DDBJ databases">
        <authorList>
            <person name="Sun Q."/>
            <person name="Kim S."/>
        </authorList>
    </citation>
    <scope>NUCLEOTIDE SEQUENCE</scope>
    <source>
        <strain evidence="4">KCTC 12870</strain>
    </source>
</reference>
<organism evidence="4 5">
    <name type="scientific">Cerasicoccus arenae</name>
    <dbReference type="NCBI Taxonomy" id="424488"/>
    <lineage>
        <taxon>Bacteria</taxon>
        <taxon>Pseudomonadati</taxon>
        <taxon>Verrucomicrobiota</taxon>
        <taxon>Opitutia</taxon>
        <taxon>Puniceicoccales</taxon>
        <taxon>Cerasicoccaceae</taxon>
        <taxon>Cerasicoccus</taxon>
    </lineage>
</organism>
<dbReference type="InterPro" id="IPR001296">
    <property type="entry name" value="Glyco_trans_1"/>
</dbReference>
<dbReference type="PANTHER" id="PTHR45947">
    <property type="entry name" value="SULFOQUINOVOSYL TRANSFERASE SQD2"/>
    <property type="match status" value="1"/>
</dbReference>
<dbReference type="Proteomes" id="UP000642829">
    <property type="component" value="Unassembled WGS sequence"/>
</dbReference>
<protein>
    <submittedName>
        <fullName evidence="4">Colanic acid biosynthesis glycosyltransferase WcaL</fullName>
    </submittedName>
</protein>
<dbReference type="AlphaFoldDB" id="A0A8J3GDL9"/>
<sequence length="445" mass="49785">MSGTAVETITHPVADNTTTEALTCPDPTGAQSKQNGAPPPPHLKIAYLFTTFPVTSETFLQREVRVMASQGVEVEIHSLWLGDTQWEGMPIKKFSHSALFKLLWLFPKYLILRPDVLRELLERLLKYDMPSLLNLGETLRGIGCALVLADYFKKEKPDVFHCVWATMPATAGWILNKLTGIPYTMGAHAYDVFKREGDWLLTPKLKSALIVHTTTDAARKHLIAKGAKKEKVLLIRRGLDQFPPCKLPRTERRPLRILSVGRLVPKKGYHRQLEILRQLADDGFQFEARIVGGGRIEDSLRQRHAELGLHDCVDLMGRRPFTEVKKQYDWADVLIFTGIVAPDGDRDGLPNVIPEAMAMGLPVVTAPVAGTTEAIHHGETGFVARNDDYDAWKRALTALQSDDETFHRIRAAARTWVEKNYDNQVNAASLATRLKSSVEAATRGK</sequence>
<dbReference type="RefSeq" id="WP_189514458.1">
    <property type="nucleotide sequence ID" value="NZ_BMXG01000010.1"/>
</dbReference>
<dbReference type="Pfam" id="PF13579">
    <property type="entry name" value="Glyco_trans_4_4"/>
    <property type="match status" value="1"/>
</dbReference>
<reference evidence="4" key="1">
    <citation type="journal article" date="2014" name="Int. J. Syst. Evol. Microbiol.">
        <title>Complete genome sequence of Corynebacterium casei LMG S-19264T (=DSM 44701T), isolated from a smear-ripened cheese.</title>
        <authorList>
            <consortium name="US DOE Joint Genome Institute (JGI-PGF)"/>
            <person name="Walter F."/>
            <person name="Albersmeier A."/>
            <person name="Kalinowski J."/>
            <person name="Ruckert C."/>
        </authorList>
    </citation>
    <scope>NUCLEOTIDE SEQUENCE</scope>
    <source>
        <strain evidence="4">KCTC 12870</strain>
    </source>
</reference>